<dbReference type="AlphaFoldDB" id="A0A128FCU3"/>
<keyword evidence="8 9" id="KW-0472">Membrane</keyword>
<reference evidence="11" key="1">
    <citation type="submission" date="2016-02" db="EMBL/GenBank/DDBJ databases">
        <authorList>
            <person name="Rodrigo-Torres Lidia"/>
            <person name="Arahal R.David."/>
        </authorList>
    </citation>
    <scope>NUCLEOTIDE SEQUENCE [LARGE SCALE GENOMIC DNA]</scope>
    <source>
        <strain evidence="11">CECT 9029</strain>
    </source>
</reference>
<evidence type="ECO:0000313" key="11">
    <source>
        <dbReference type="Proteomes" id="UP000071641"/>
    </source>
</evidence>
<dbReference type="Pfam" id="PF10625">
    <property type="entry name" value="UspB"/>
    <property type="match status" value="1"/>
</dbReference>
<protein>
    <recommendedName>
        <fullName evidence="3">Universal stress protein B</fullName>
    </recommendedName>
</protein>
<dbReference type="STRING" id="1796497.GCE9029_04334"/>
<evidence type="ECO:0000256" key="9">
    <source>
        <dbReference type="SAM" id="Phobius"/>
    </source>
</evidence>
<keyword evidence="11" id="KW-1185">Reference proteome</keyword>
<dbReference type="OrthoDB" id="6432605at2"/>
<dbReference type="RefSeq" id="WP_062666794.1">
    <property type="nucleotide sequence ID" value="NZ_FIZX01000005.1"/>
</dbReference>
<dbReference type="InterPro" id="IPR019598">
    <property type="entry name" value="Universal_stress_protein_B"/>
</dbReference>
<name>A0A128FCU3_9GAMM</name>
<dbReference type="GO" id="GO:0005886">
    <property type="term" value="C:plasma membrane"/>
    <property type="evidence" value="ECO:0007669"/>
    <property type="project" value="UniProtKB-SubCell"/>
</dbReference>
<organism evidence="10 11">
    <name type="scientific">Grimontia celer</name>
    <dbReference type="NCBI Taxonomy" id="1796497"/>
    <lineage>
        <taxon>Bacteria</taxon>
        <taxon>Pseudomonadati</taxon>
        <taxon>Pseudomonadota</taxon>
        <taxon>Gammaproteobacteria</taxon>
        <taxon>Vibrionales</taxon>
        <taxon>Vibrionaceae</taxon>
        <taxon>Grimontia</taxon>
    </lineage>
</organism>
<keyword evidence="7 9" id="KW-1133">Transmembrane helix</keyword>
<dbReference type="Proteomes" id="UP000071641">
    <property type="component" value="Unassembled WGS sequence"/>
</dbReference>
<evidence type="ECO:0000256" key="4">
    <source>
        <dbReference type="ARBA" id="ARBA00022475"/>
    </source>
</evidence>
<sequence length="112" mass="12892">MSGDALIIAIFFVTLVNILRYLSSLRTLLVMMRDANPLLYQQVARGNNFFAPQGDISRQKRLFHYIRSQEYMHHHDDAFIAKCNKVRHLFILSTALVLSLVMSLFFVAFAGL</sequence>
<comment type="similarity">
    <text evidence="2">Belongs to the universal stress protein B family.</text>
</comment>
<evidence type="ECO:0000256" key="5">
    <source>
        <dbReference type="ARBA" id="ARBA00022519"/>
    </source>
</evidence>
<evidence type="ECO:0000313" key="10">
    <source>
        <dbReference type="EMBL" id="CZF84325.1"/>
    </source>
</evidence>
<evidence type="ECO:0000256" key="6">
    <source>
        <dbReference type="ARBA" id="ARBA00022692"/>
    </source>
</evidence>
<accession>A0A128FCU3</accession>
<dbReference type="EMBL" id="FIZX01000005">
    <property type="protein sequence ID" value="CZF84325.1"/>
    <property type="molecule type" value="Genomic_DNA"/>
</dbReference>
<proteinExistence type="inferred from homology"/>
<keyword evidence="4" id="KW-1003">Cell membrane</keyword>
<keyword evidence="6 9" id="KW-0812">Transmembrane</keyword>
<evidence type="ECO:0000256" key="7">
    <source>
        <dbReference type="ARBA" id="ARBA00022989"/>
    </source>
</evidence>
<feature type="transmembrane region" description="Helical" evidence="9">
    <location>
        <begin position="89"/>
        <end position="110"/>
    </location>
</feature>
<evidence type="ECO:0000256" key="3">
    <source>
        <dbReference type="ARBA" id="ARBA00021128"/>
    </source>
</evidence>
<feature type="transmembrane region" description="Helical" evidence="9">
    <location>
        <begin position="6"/>
        <end position="23"/>
    </location>
</feature>
<keyword evidence="5" id="KW-0997">Cell inner membrane</keyword>
<gene>
    <name evidence="10" type="primary">uspB</name>
    <name evidence="10" type="ORF">GCE9029_04334</name>
</gene>
<comment type="subcellular location">
    <subcellularLocation>
        <location evidence="1">Cell inner membrane</location>
        <topology evidence="1">Multi-pass membrane protein</topology>
    </subcellularLocation>
</comment>
<evidence type="ECO:0000256" key="1">
    <source>
        <dbReference type="ARBA" id="ARBA00004429"/>
    </source>
</evidence>
<dbReference type="NCBIfam" id="NF003435">
    <property type="entry name" value="PRK04960.1"/>
    <property type="match status" value="1"/>
</dbReference>
<evidence type="ECO:0000256" key="8">
    <source>
        <dbReference type="ARBA" id="ARBA00023136"/>
    </source>
</evidence>
<evidence type="ECO:0000256" key="2">
    <source>
        <dbReference type="ARBA" id="ARBA00009803"/>
    </source>
</evidence>